<feature type="signal peptide" evidence="1">
    <location>
        <begin position="1"/>
        <end position="28"/>
    </location>
</feature>
<dbReference type="OrthoDB" id="406551at2759"/>
<sequence>MATATGNFTTFSLLALLILHTLSSPSTASDPVPATWPHQFHSILFMNRSGDLQKVDLWYDWPNGRNFNIIQHQLGKLYYDLEWTNGTSFVYTLDSNKECQFIVPWGRHSQTQLARRRQLPRPALHGWVSVQCLGEG</sequence>
<dbReference type="GO" id="GO:0016740">
    <property type="term" value="F:transferase activity"/>
    <property type="evidence" value="ECO:0007669"/>
    <property type="project" value="UniProtKB-KW"/>
</dbReference>
<name>A0A7J0FZG8_9ERIC</name>
<dbReference type="PANTHER" id="PTHR33880">
    <property type="entry name" value="EXPRESSED PROTEIN"/>
    <property type="match status" value="1"/>
</dbReference>
<feature type="chain" id="PRO_5029501448" evidence="1">
    <location>
        <begin position="29"/>
        <end position="136"/>
    </location>
</feature>
<comment type="caution">
    <text evidence="2">The sequence shown here is derived from an EMBL/GenBank/DDBJ whole genome shotgun (WGS) entry which is preliminary data.</text>
</comment>
<dbReference type="InterPro" id="IPR038941">
    <property type="entry name" value="At4g14100-like"/>
</dbReference>
<keyword evidence="2" id="KW-0808">Transferase</keyword>
<dbReference type="EMBL" id="BJWL01000016">
    <property type="protein sequence ID" value="GFZ03964.1"/>
    <property type="molecule type" value="Genomic_DNA"/>
</dbReference>
<keyword evidence="1" id="KW-0732">Signal</keyword>
<reference evidence="2 3" key="1">
    <citation type="submission" date="2019-07" db="EMBL/GenBank/DDBJ databases">
        <title>De Novo Assembly of kiwifruit Actinidia rufa.</title>
        <authorList>
            <person name="Sugita-Konishi S."/>
            <person name="Sato K."/>
            <person name="Mori E."/>
            <person name="Abe Y."/>
            <person name="Kisaki G."/>
            <person name="Hamano K."/>
            <person name="Suezawa K."/>
            <person name="Otani M."/>
            <person name="Fukuda T."/>
            <person name="Manabe T."/>
            <person name="Gomi K."/>
            <person name="Tabuchi M."/>
            <person name="Akimitsu K."/>
            <person name="Kataoka I."/>
        </authorList>
    </citation>
    <scope>NUCLEOTIDE SEQUENCE [LARGE SCALE GENOMIC DNA]</scope>
    <source>
        <strain evidence="3">cv. Fuchu</strain>
    </source>
</reference>
<dbReference type="AlphaFoldDB" id="A0A7J0FZG8"/>
<protein>
    <submittedName>
        <fullName evidence="2">Transferases, transferring glycosyl groups</fullName>
    </submittedName>
</protein>
<keyword evidence="3" id="KW-1185">Reference proteome</keyword>
<organism evidence="2 3">
    <name type="scientific">Actinidia rufa</name>
    <dbReference type="NCBI Taxonomy" id="165716"/>
    <lineage>
        <taxon>Eukaryota</taxon>
        <taxon>Viridiplantae</taxon>
        <taxon>Streptophyta</taxon>
        <taxon>Embryophyta</taxon>
        <taxon>Tracheophyta</taxon>
        <taxon>Spermatophyta</taxon>
        <taxon>Magnoliopsida</taxon>
        <taxon>eudicotyledons</taxon>
        <taxon>Gunneridae</taxon>
        <taxon>Pentapetalae</taxon>
        <taxon>asterids</taxon>
        <taxon>Ericales</taxon>
        <taxon>Actinidiaceae</taxon>
        <taxon>Actinidia</taxon>
    </lineage>
</organism>
<evidence type="ECO:0000256" key="1">
    <source>
        <dbReference type="SAM" id="SignalP"/>
    </source>
</evidence>
<evidence type="ECO:0000313" key="3">
    <source>
        <dbReference type="Proteomes" id="UP000585474"/>
    </source>
</evidence>
<proteinExistence type="predicted"/>
<evidence type="ECO:0000313" key="2">
    <source>
        <dbReference type="EMBL" id="GFZ03964.1"/>
    </source>
</evidence>
<accession>A0A7J0FZG8</accession>
<dbReference type="Proteomes" id="UP000585474">
    <property type="component" value="Unassembled WGS sequence"/>
</dbReference>
<gene>
    <name evidence="2" type="ORF">Acr_16g0005880</name>
</gene>
<dbReference type="PANTHER" id="PTHR33880:SF19">
    <property type="entry name" value="EXPRESSED PROTEIN"/>
    <property type="match status" value="1"/>
</dbReference>